<dbReference type="Gene3D" id="3.40.50.360">
    <property type="match status" value="1"/>
</dbReference>
<evidence type="ECO:0000313" key="4">
    <source>
        <dbReference type="Proteomes" id="UP000783796"/>
    </source>
</evidence>
<reference evidence="3" key="2">
    <citation type="submission" date="2021-04" db="EMBL/GenBank/DDBJ databases">
        <authorList>
            <person name="Gilroy R."/>
        </authorList>
    </citation>
    <scope>NUCLEOTIDE SEQUENCE</scope>
    <source>
        <strain evidence="3">G4-2901</strain>
    </source>
</reference>
<gene>
    <name evidence="3" type="ORF">H9777_02725</name>
</gene>
<dbReference type="InterPro" id="IPR008254">
    <property type="entry name" value="Flavodoxin/NO_synth"/>
</dbReference>
<feature type="domain" description="4Fe-4S ferredoxin-type" evidence="2">
    <location>
        <begin position="212"/>
        <end position="241"/>
    </location>
</feature>
<dbReference type="PROSITE" id="PS51379">
    <property type="entry name" value="4FE4S_FER_2"/>
    <property type="match status" value="2"/>
</dbReference>
<dbReference type="PANTHER" id="PTHR43122">
    <property type="entry name" value="FERREDOXIN SUBUNIT OF PYRUVATE:FLAVODOXIN OXIDOREDUCTASE-RELATED"/>
    <property type="match status" value="1"/>
</dbReference>
<organism evidence="3 4">
    <name type="scientific">Candidatus Phocaeicola faecigallinarum</name>
    <dbReference type="NCBI Taxonomy" id="2838732"/>
    <lineage>
        <taxon>Bacteria</taxon>
        <taxon>Pseudomonadati</taxon>
        <taxon>Bacteroidota</taxon>
        <taxon>Bacteroidia</taxon>
        <taxon>Bacteroidales</taxon>
        <taxon>Bacteroidaceae</taxon>
        <taxon>Phocaeicola</taxon>
    </lineage>
</organism>
<name>A0A948WW40_9BACT</name>
<dbReference type="PROSITE" id="PS50902">
    <property type="entry name" value="FLAVODOXIN_LIKE"/>
    <property type="match status" value="1"/>
</dbReference>
<dbReference type="GO" id="GO:0010181">
    <property type="term" value="F:FMN binding"/>
    <property type="evidence" value="ECO:0007669"/>
    <property type="project" value="InterPro"/>
</dbReference>
<sequence length="260" mass="28796">MNNIINSVNLIYYSPTGTSRKIARAIGDGLKVNNLCESDITKENNNIESFPDDSLTVFVSPVYGGRIPSIFFERLGVLNANGAMCVIVAVYGNRHYDDALLELKNEMMKRGFRVAAAASFIGEHSFSRENMPVAAGRPDFYDLSMAEHFGKEIMDKIVTVPDFGELFVPGNYPYKEVKPKQPVAPISTENCCSCGLCISSCPTHAISLDALGNVCTDIDKCTLCCACVKVCPHGARVFDTPFTKFLYDNFSERRNPEFYF</sequence>
<dbReference type="SUPFAM" id="SSF54862">
    <property type="entry name" value="4Fe-4S ferredoxins"/>
    <property type="match status" value="1"/>
</dbReference>
<dbReference type="Pfam" id="PF00037">
    <property type="entry name" value="Fer4"/>
    <property type="match status" value="1"/>
</dbReference>
<evidence type="ECO:0000313" key="3">
    <source>
        <dbReference type="EMBL" id="MBU3837239.1"/>
    </source>
</evidence>
<dbReference type="EMBL" id="JAHLFW010000026">
    <property type="protein sequence ID" value="MBU3837239.1"/>
    <property type="molecule type" value="Genomic_DNA"/>
</dbReference>
<dbReference type="Gene3D" id="3.30.70.20">
    <property type="match status" value="1"/>
</dbReference>
<accession>A0A948WW40</accession>
<dbReference type="Proteomes" id="UP000783796">
    <property type="component" value="Unassembled WGS sequence"/>
</dbReference>
<evidence type="ECO:0000259" key="1">
    <source>
        <dbReference type="PROSITE" id="PS50902"/>
    </source>
</evidence>
<comment type="caution">
    <text evidence="3">The sequence shown here is derived from an EMBL/GenBank/DDBJ whole genome shotgun (WGS) entry which is preliminary data.</text>
</comment>
<evidence type="ECO:0000259" key="2">
    <source>
        <dbReference type="PROSITE" id="PS51379"/>
    </source>
</evidence>
<proteinExistence type="predicted"/>
<dbReference type="AlphaFoldDB" id="A0A948WW40"/>
<feature type="domain" description="Flavodoxin-like" evidence="1">
    <location>
        <begin position="8"/>
        <end position="154"/>
    </location>
</feature>
<dbReference type="InterPro" id="IPR029039">
    <property type="entry name" value="Flavoprotein-like_sf"/>
</dbReference>
<reference evidence="3" key="1">
    <citation type="journal article" date="2021" name="PeerJ">
        <title>Extensive microbial diversity within the chicken gut microbiome revealed by metagenomics and culture.</title>
        <authorList>
            <person name="Gilroy R."/>
            <person name="Ravi A."/>
            <person name="Getino M."/>
            <person name="Pursley I."/>
            <person name="Horton D.L."/>
            <person name="Alikhan N.F."/>
            <person name="Baker D."/>
            <person name="Gharbi K."/>
            <person name="Hall N."/>
            <person name="Watson M."/>
            <person name="Adriaenssens E.M."/>
            <person name="Foster-Nyarko E."/>
            <person name="Jarju S."/>
            <person name="Secka A."/>
            <person name="Antonio M."/>
            <person name="Oren A."/>
            <person name="Chaudhuri R.R."/>
            <person name="La Ragione R."/>
            <person name="Hildebrand F."/>
            <person name="Pallen M.J."/>
        </authorList>
    </citation>
    <scope>NUCLEOTIDE SEQUENCE</scope>
    <source>
        <strain evidence="3">G4-2901</strain>
    </source>
</reference>
<dbReference type="PANTHER" id="PTHR43122:SF1">
    <property type="entry name" value="IRON-SULFUR-BINDING PROTEIN"/>
    <property type="match status" value="1"/>
</dbReference>
<protein>
    <submittedName>
        <fullName evidence="3">4Fe-4S binding protein</fullName>
    </submittedName>
</protein>
<feature type="domain" description="4Fe-4S ferredoxin-type" evidence="2">
    <location>
        <begin position="182"/>
        <end position="211"/>
    </location>
</feature>
<dbReference type="SUPFAM" id="SSF52218">
    <property type="entry name" value="Flavoproteins"/>
    <property type="match status" value="1"/>
</dbReference>
<dbReference type="InterPro" id="IPR017896">
    <property type="entry name" value="4Fe4S_Fe-S-bd"/>
</dbReference>